<reference evidence="3 4" key="1">
    <citation type="submission" date="2024-11" db="EMBL/GenBank/DDBJ databases">
        <authorList>
            <person name="Heng Y.C."/>
            <person name="Lim A.C.H."/>
            <person name="Lee J.K.Y."/>
            <person name="Kittelmann S."/>
        </authorList>
    </citation>
    <scope>NUCLEOTIDE SEQUENCE [LARGE SCALE GENOMIC DNA]</scope>
    <source>
        <strain evidence="3 4">WILCCON 0202</strain>
    </source>
</reference>
<gene>
    <name evidence="3" type="ORF">ACJDUH_14260</name>
</gene>
<dbReference type="EMBL" id="JBJHZY010000003">
    <property type="protein sequence ID" value="MFL0269248.1"/>
    <property type="molecule type" value="Genomic_DNA"/>
</dbReference>
<evidence type="ECO:0000313" key="3">
    <source>
        <dbReference type="EMBL" id="MFL0269248.1"/>
    </source>
</evidence>
<dbReference type="Pfam" id="PF03432">
    <property type="entry name" value="Relaxase"/>
    <property type="match status" value="1"/>
</dbReference>
<accession>A0ABW8TVM2</accession>
<feature type="compositionally biased region" description="Low complexity" evidence="1">
    <location>
        <begin position="385"/>
        <end position="406"/>
    </location>
</feature>
<feature type="region of interest" description="Disordered" evidence="1">
    <location>
        <begin position="284"/>
        <end position="304"/>
    </location>
</feature>
<feature type="domain" description="MobA/VirD2-like nuclease" evidence="2">
    <location>
        <begin position="19"/>
        <end position="144"/>
    </location>
</feature>
<name>A0ABW8TVM2_9CLOT</name>
<keyword evidence="4" id="KW-1185">Reference proteome</keyword>
<dbReference type="Proteomes" id="UP001623661">
    <property type="component" value="Unassembled WGS sequence"/>
</dbReference>
<feature type="compositionally biased region" description="Polar residues" evidence="1">
    <location>
        <begin position="292"/>
        <end position="303"/>
    </location>
</feature>
<proteinExistence type="predicted"/>
<dbReference type="InterPro" id="IPR005094">
    <property type="entry name" value="Endonuclease_MobA/VirD2"/>
</dbReference>
<evidence type="ECO:0000256" key="1">
    <source>
        <dbReference type="SAM" id="MobiDB-lite"/>
    </source>
</evidence>
<evidence type="ECO:0000313" key="4">
    <source>
        <dbReference type="Proteomes" id="UP001623661"/>
    </source>
</evidence>
<evidence type="ECO:0000259" key="2">
    <source>
        <dbReference type="Pfam" id="PF03432"/>
    </source>
</evidence>
<feature type="region of interest" description="Disordered" evidence="1">
    <location>
        <begin position="320"/>
        <end position="428"/>
    </location>
</feature>
<feature type="compositionally biased region" description="Polar residues" evidence="1">
    <location>
        <begin position="363"/>
        <end position="377"/>
    </location>
</feature>
<feature type="compositionally biased region" description="Polar residues" evidence="1">
    <location>
        <begin position="323"/>
        <end position="334"/>
    </location>
</feature>
<organism evidence="3 4">
    <name type="scientific">Candidatus Clostridium radicumherbarum</name>
    <dbReference type="NCBI Taxonomy" id="3381662"/>
    <lineage>
        <taxon>Bacteria</taxon>
        <taxon>Bacillati</taxon>
        <taxon>Bacillota</taxon>
        <taxon>Clostridia</taxon>
        <taxon>Eubacteriales</taxon>
        <taxon>Clostridiaceae</taxon>
        <taxon>Clostridium</taxon>
    </lineage>
</organism>
<feature type="compositionally biased region" description="Basic and acidic residues" evidence="1">
    <location>
        <begin position="416"/>
        <end position="428"/>
    </location>
</feature>
<comment type="caution">
    <text evidence="3">The sequence shown here is derived from an EMBL/GenBank/DDBJ whole genome shotgun (WGS) entry which is preliminary data.</text>
</comment>
<dbReference type="RefSeq" id="WP_406765877.1">
    <property type="nucleotide sequence ID" value="NZ_JBJHZY010000003.1"/>
</dbReference>
<protein>
    <submittedName>
        <fullName evidence="3">Relaxase/mobilization nuclease domain-containing protein</fullName>
    </submittedName>
</protein>
<sequence length="428" mass="47478">MASIKSLSSKSPVSKIVKYVTNPKKTNEELISGVNCSPENVKDEMNYTKTHYHKKNGVQYFHVIQSFKPGEVDPKKAHAIGTELASKIAPYHECLVVTHTDKNHIHNHIVINSVSYKNGKKYQVENGAYKIKKESDKICERENLSVIENKKKAEKDKGTAKVKGMSNNEYRAAINKDTPWWKGQIIIDIKQSQLKCKTKEDFIKDMESKGYKVNWSDTRKYITYTTPDGKKIRDNKLHDGTLLKEVMESGFKRVTKEQYDRGAERNISGITRAAEPGIIASATNRAIEGSKQKSSGAESSISKPTGADLYTELSKQGAIKGANNINRESGGSSRTDIKGSGRAGEQLQKHSIRANAADGQVYEVSSQGGTTRGLQESSEARETKTNTNGQSNNNNDRSISNSNNMSANDISNNLSKEVENKKNLGLER</sequence>